<dbReference type="RefSeq" id="WP_137997312.1">
    <property type="nucleotide sequence ID" value="NZ_SJDU01000015.1"/>
</dbReference>
<evidence type="ECO:0000256" key="1">
    <source>
        <dbReference type="SAM" id="MobiDB-lite"/>
    </source>
</evidence>
<protein>
    <submittedName>
        <fullName evidence="2">Uncharacterized protein</fullName>
    </submittedName>
</protein>
<dbReference type="Proteomes" id="UP000310168">
    <property type="component" value="Unassembled WGS sequence"/>
</dbReference>
<gene>
    <name evidence="2" type="ORF">EZH24_01205</name>
</gene>
<evidence type="ECO:0000313" key="2">
    <source>
        <dbReference type="EMBL" id="TKZ36219.1"/>
    </source>
</evidence>
<proteinExistence type="predicted"/>
<organism evidence="2 3">
    <name type="scientific">Brachyspira catarrhinii</name>
    <dbReference type="NCBI Taxonomy" id="2528966"/>
    <lineage>
        <taxon>Bacteria</taxon>
        <taxon>Pseudomonadati</taxon>
        <taxon>Spirochaetota</taxon>
        <taxon>Spirochaetia</taxon>
        <taxon>Brachyspirales</taxon>
        <taxon>Brachyspiraceae</taxon>
        <taxon>Brachyspira</taxon>
    </lineage>
</organism>
<dbReference type="EMBL" id="SJDU01000015">
    <property type="protein sequence ID" value="TKZ36219.1"/>
    <property type="molecule type" value="Genomic_DNA"/>
</dbReference>
<accession>A0ABY2TTY1</accession>
<evidence type="ECO:0000313" key="3">
    <source>
        <dbReference type="Proteomes" id="UP000310168"/>
    </source>
</evidence>
<feature type="region of interest" description="Disordered" evidence="1">
    <location>
        <begin position="48"/>
        <end position="67"/>
    </location>
</feature>
<sequence length="343" mass="40468">MFKQVISKISKRTAIIILLIAAFSIAGIISCAQDFTQPTASQFTIEEDTGGEETITNATGTGESGVIQIKPSTKPKPWFHEDTYMTVYTPWRGYNYPRVSWQDSETLLTIWKEMMSRKWPNDGKKWYIKGAAYGNWDPNPTSWKDKNLFYWPPNNSYYYFDKNYDIVYYSDPRKASIKIMKLVGATIVRWNNARKADYIGIWSVGGIYQTILTRKQIDEFCNYSDSDHNLSIKKDLNFFIRYDHMASRNDKPLQVITMNIGYHDQWWTDFGIDMYYNTTSASDYNNLTAFTNKTPQELDKFLNQKINLSWQWTLDWHNWRFSPMNVQYWHRLAHQDSGWVSRK</sequence>
<reference evidence="2 3" key="1">
    <citation type="journal article" date="2019" name="Anaerobe">
        <title>Brachyspira catarrhinii sp. nov., an anaerobic intestinal spirochaete isolated from vervet monkeys may have been misidentified as Brachyspira aalborgi in previous studies.</title>
        <authorList>
            <person name="Phillips N.D."/>
            <person name="La T."/>
            <person name="Hampson D.J."/>
        </authorList>
    </citation>
    <scope>NUCLEOTIDE SEQUENCE [LARGE SCALE GENOMIC DNA]</scope>
    <source>
        <strain evidence="2 3">Z12</strain>
    </source>
</reference>
<keyword evidence="3" id="KW-1185">Reference proteome</keyword>
<dbReference type="PROSITE" id="PS51257">
    <property type="entry name" value="PROKAR_LIPOPROTEIN"/>
    <property type="match status" value="1"/>
</dbReference>
<comment type="caution">
    <text evidence="2">The sequence shown here is derived from an EMBL/GenBank/DDBJ whole genome shotgun (WGS) entry which is preliminary data.</text>
</comment>
<name>A0ABY2TTY1_9SPIR</name>